<dbReference type="EMBL" id="MT141459">
    <property type="protein sequence ID" value="QJA62005.1"/>
    <property type="molecule type" value="Genomic_DNA"/>
</dbReference>
<accession>A0A6M3IY46</accession>
<proteinExistence type="predicted"/>
<name>A0A6M3IY46_9ZZZZ</name>
<gene>
    <name evidence="1" type="ORF">MM415B00842_0026</name>
    <name evidence="2" type="ORF">TM448B01390_0013</name>
</gene>
<protein>
    <submittedName>
        <fullName evidence="1">Uncharacterized protein</fullName>
    </submittedName>
</protein>
<sequence length="91" mass="10840">MKVKIIQKPKLYYILWHDAHSSSGWHTKVELEKFIKEERCLVEEVGWIISETNKEIVMAARRLKWVKNGDPEWGLIQKIPNSWIKVKKIVI</sequence>
<dbReference type="AlphaFoldDB" id="A0A6M3IY46"/>
<organism evidence="1">
    <name type="scientific">viral metagenome</name>
    <dbReference type="NCBI Taxonomy" id="1070528"/>
    <lineage>
        <taxon>unclassified sequences</taxon>
        <taxon>metagenomes</taxon>
        <taxon>organismal metagenomes</taxon>
    </lineage>
</organism>
<reference evidence="1" key="1">
    <citation type="submission" date="2020-03" db="EMBL/GenBank/DDBJ databases">
        <title>The deep terrestrial virosphere.</title>
        <authorList>
            <person name="Holmfeldt K."/>
            <person name="Nilsson E."/>
            <person name="Simone D."/>
            <person name="Lopez-Fernandez M."/>
            <person name="Wu X."/>
            <person name="de Brujin I."/>
            <person name="Lundin D."/>
            <person name="Andersson A."/>
            <person name="Bertilsson S."/>
            <person name="Dopson M."/>
        </authorList>
    </citation>
    <scope>NUCLEOTIDE SEQUENCE</scope>
    <source>
        <strain evidence="1">MM415B00842</strain>
        <strain evidence="2">TM448B01390</strain>
    </source>
</reference>
<evidence type="ECO:0000313" key="1">
    <source>
        <dbReference type="EMBL" id="QJA62005.1"/>
    </source>
</evidence>
<evidence type="ECO:0000313" key="2">
    <source>
        <dbReference type="EMBL" id="QJH98733.1"/>
    </source>
</evidence>
<dbReference type="EMBL" id="MT144750">
    <property type="protein sequence ID" value="QJH98733.1"/>
    <property type="molecule type" value="Genomic_DNA"/>
</dbReference>